<evidence type="ECO:0000256" key="5">
    <source>
        <dbReference type="ARBA" id="ARBA00022989"/>
    </source>
</evidence>
<proteinExistence type="inferred from homology"/>
<evidence type="ECO:0000313" key="10">
    <source>
        <dbReference type="Proteomes" id="UP000736583"/>
    </source>
</evidence>
<dbReference type="CDD" id="cd06261">
    <property type="entry name" value="TM_PBP2"/>
    <property type="match status" value="1"/>
</dbReference>
<sequence>MRQYIIRRLLQMIPVILGVSILLFTIFALAPGDVVSAENPKMSEERKQELRRQYGLEGTIPERYINWASKAIKFDFGTSIKHQSPVKEVINSYVWNSFILSITSFIVSVILAVPIGVISATKQYSGFDMFFTVFALIGISIPSFFFGMLLIKLFAVDLRLFPVSGMTSLGGNRTGIAHVLDVMKHMFLPFIVLTLSGVASLMRYTRTSMLEVIRQDYVRTARSKGLSEKVVVYKHALRNGLIPVITMLGFYLPSLFGGAIITEQIFVWPGIGKVAIEAINGRDYPLLMGFEMLLAILTLFGNLIADITYALVDPRIRLK</sequence>
<evidence type="ECO:0000256" key="6">
    <source>
        <dbReference type="ARBA" id="ARBA00023136"/>
    </source>
</evidence>
<keyword evidence="2 7" id="KW-0813">Transport</keyword>
<keyword evidence="3" id="KW-1003">Cell membrane</keyword>
<dbReference type="Proteomes" id="UP000736583">
    <property type="component" value="Unassembled WGS sequence"/>
</dbReference>
<dbReference type="InterPro" id="IPR045621">
    <property type="entry name" value="BPD_transp_1_N"/>
</dbReference>
<evidence type="ECO:0000256" key="2">
    <source>
        <dbReference type="ARBA" id="ARBA00022448"/>
    </source>
</evidence>
<evidence type="ECO:0000259" key="8">
    <source>
        <dbReference type="PROSITE" id="PS50928"/>
    </source>
</evidence>
<organism evidence="9 10">
    <name type="scientific">Clostridium simiarum</name>
    <dbReference type="NCBI Taxonomy" id="2841506"/>
    <lineage>
        <taxon>Bacteria</taxon>
        <taxon>Bacillati</taxon>
        <taxon>Bacillota</taxon>
        <taxon>Clostridia</taxon>
        <taxon>Eubacteriales</taxon>
        <taxon>Clostridiaceae</taxon>
        <taxon>Clostridium</taxon>
    </lineage>
</organism>
<keyword evidence="5 7" id="KW-1133">Transmembrane helix</keyword>
<evidence type="ECO:0000256" key="3">
    <source>
        <dbReference type="ARBA" id="ARBA00022475"/>
    </source>
</evidence>
<dbReference type="Pfam" id="PF19300">
    <property type="entry name" value="BPD_transp_1_N"/>
    <property type="match status" value="1"/>
</dbReference>
<keyword evidence="4 7" id="KW-0812">Transmembrane</keyword>
<keyword evidence="10" id="KW-1185">Reference proteome</keyword>
<comment type="subcellular location">
    <subcellularLocation>
        <location evidence="1 7">Cell membrane</location>
        <topology evidence="1 7">Multi-pass membrane protein</topology>
    </subcellularLocation>
</comment>
<feature type="transmembrane region" description="Helical" evidence="7">
    <location>
        <begin position="93"/>
        <end position="118"/>
    </location>
</feature>
<protein>
    <submittedName>
        <fullName evidence="9">ABC transporter permease</fullName>
    </submittedName>
</protein>
<dbReference type="PANTHER" id="PTHR30465:SF0">
    <property type="entry name" value="OLIGOPEPTIDE TRANSPORT SYSTEM PERMEASE PROTEIN APPB"/>
    <property type="match status" value="1"/>
</dbReference>
<feature type="transmembrane region" description="Helical" evidence="7">
    <location>
        <begin position="241"/>
        <end position="261"/>
    </location>
</feature>
<dbReference type="PANTHER" id="PTHR30465">
    <property type="entry name" value="INNER MEMBRANE ABC TRANSPORTER"/>
    <property type="match status" value="1"/>
</dbReference>
<accession>A0ABS6F0M4</accession>
<dbReference type="EMBL" id="JAHLQL010000002">
    <property type="protein sequence ID" value="MBU5592052.1"/>
    <property type="molecule type" value="Genomic_DNA"/>
</dbReference>
<dbReference type="PROSITE" id="PS50928">
    <property type="entry name" value="ABC_TM1"/>
    <property type="match status" value="1"/>
</dbReference>
<evidence type="ECO:0000256" key="7">
    <source>
        <dbReference type="RuleBase" id="RU363032"/>
    </source>
</evidence>
<feature type="transmembrane region" description="Helical" evidence="7">
    <location>
        <begin position="130"/>
        <end position="155"/>
    </location>
</feature>
<evidence type="ECO:0000256" key="4">
    <source>
        <dbReference type="ARBA" id="ARBA00022692"/>
    </source>
</evidence>
<evidence type="ECO:0000256" key="1">
    <source>
        <dbReference type="ARBA" id="ARBA00004651"/>
    </source>
</evidence>
<dbReference type="InterPro" id="IPR000515">
    <property type="entry name" value="MetI-like"/>
</dbReference>
<dbReference type="RefSeq" id="WP_216456933.1">
    <property type="nucleotide sequence ID" value="NZ_JAHLQL010000002.1"/>
</dbReference>
<feature type="domain" description="ABC transmembrane type-1" evidence="8">
    <location>
        <begin position="94"/>
        <end position="305"/>
    </location>
</feature>
<feature type="transmembrane region" description="Helical" evidence="7">
    <location>
        <begin position="12"/>
        <end position="30"/>
    </location>
</feature>
<comment type="caution">
    <text evidence="9">The sequence shown here is derived from an EMBL/GenBank/DDBJ whole genome shotgun (WGS) entry which is preliminary data.</text>
</comment>
<gene>
    <name evidence="9" type="ORF">KQI89_09745</name>
</gene>
<feature type="transmembrane region" description="Helical" evidence="7">
    <location>
        <begin position="292"/>
        <end position="312"/>
    </location>
</feature>
<feature type="transmembrane region" description="Helical" evidence="7">
    <location>
        <begin position="186"/>
        <end position="204"/>
    </location>
</feature>
<dbReference type="Pfam" id="PF00528">
    <property type="entry name" value="BPD_transp_1"/>
    <property type="match status" value="1"/>
</dbReference>
<name>A0ABS6F0M4_9CLOT</name>
<reference evidence="9 10" key="1">
    <citation type="submission" date="2021-06" db="EMBL/GenBank/DDBJ databases">
        <authorList>
            <person name="Sun Q."/>
            <person name="Li D."/>
        </authorList>
    </citation>
    <scope>NUCLEOTIDE SEQUENCE [LARGE SCALE GENOMIC DNA]</scope>
    <source>
        <strain evidence="9 10">MSJ-4</strain>
    </source>
</reference>
<evidence type="ECO:0000313" key="9">
    <source>
        <dbReference type="EMBL" id="MBU5592052.1"/>
    </source>
</evidence>
<comment type="similarity">
    <text evidence="7">Belongs to the binding-protein-dependent transport system permease family.</text>
</comment>
<keyword evidence="6 7" id="KW-0472">Membrane</keyword>